<keyword evidence="2" id="KW-1185">Reference proteome</keyword>
<proteinExistence type="predicted"/>
<name>A0A9D4KG10_DREPO</name>
<reference evidence="1" key="2">
    <citation type="submission" date="2020-11" db="EMBL/GenBank/DDBJ databases">
        <authorList>
            <person name="McCartney M.A."/>
            <person name="Auch B."/>
            <person name="Kono T."/>
            <person name="Mallez S."/>
            <person name="Becker A."/>
            <person name="Gohl D.M."/>
            <person name="Silverstein K.A.T."/>
            <person name="Koren S."/>
            <person name="Bechman K.B."/>
            <person name="Herman A."/>
            <person name="Abrahante J.E."/>
            <person name="Garbe J."/>
        </authorList>
    </citation>
    <scope>NUCLEOTIDE SEQUENCE</scope>
    <source>
        <strain evidence="1">Duluth1</strain>
        <tissue evidence="1">Whole animal</tissue>
    </source>
</reference>
<sequence>MIDNILANVTRVVYRIMMSAYGQGTQAQKVPFHNEALTIEAYDEVLDFFYKGIGYSINTKCNYTKNYRHFLEYLRMDMDLQLGVNNALEYRRIEVLLKHIAVVLSGLDSRVNKQHKIEKNNKKLPPTLPAVIEVITVSKEKFNTIMENIKRAKENAGKILNKTDVAFLNRHMTAYICLAQG</sequence>
<comment type="caution">
    <text evidence="1">The sequence shown here is derived from an EMBL/GenBank/DDBJ whole genome shotgun (WGS) entry which is preliminary data.</text>
</comment>
<organism evidence="1 2">
    <name type="scientific">Dreissena polymorpha</name>
    <name type="common">Zebra mussel</name>
    <name type="synonym">Mytilus polymorpha</name>
    <dbReference type="NCBI Taxonomy" id="45954"/>
    <lineage>
        <taxon>Eukaryota</taxon>
        <taxon>Metazoa</taxon>
        <taxon>Spiralia</taxon>
        <taxon>Lophotrochozoa</taxon>
        <taxon>Mollusca</taxon>
        <taxon>Bivalvia</taxon>
        <taxon>Autobranchia</taxon>
        <taxon>Heteroconchia</taxon>
        <taxon>Euheterodonta</taxon>
        <taxon>Imparidentia</taxon>
        <taxon>Neoheterodontei</taxon>
        <taxon>Myida</taxon>
        <taxon>Dreissenoidea</taxon>
        <taxon>Dreissenidae</taxon>
        <taxon>Dreissena</taxon>
    </lineage>
</organism>
<dbReference type="AlphaFoldDB" id="A0A9D4KG10"/>
<accession>A0A9D4KG10</accession>
<evidence type="ECO:0000313" key="2">
    <source>
        <dbReference type="Proteomes" id="UP000828390"/>
    </source>
</evidence>
<evidence type="ECO:0000313" key="1">
    <source>
        <dbReference type="EMBL" id="KAH3838602.1"/>
    </source>
</evidence>
<dbReference type="Proteomes" id="UP000828390">
    <property type="component" value="Unassembled WGS sequence"/>
</dbReference>
<gene>
    <name evidence="1" type="ORF">DPMN_112011</name>
</gene>
<dbReference type="EMBL" id="JAIWYP010000004">
    <property type="protein sequence ID" value="KAH3838602.1"/>
    <property type="molecule type" value="Genomic_DNA"/>
</dbReference>
<protein>
    <submittedName>
        <fullName evidence="1">Uncharacterized protein</fullName>
    </submittedName>
</protein>
<reference evidence="1" key="1">
    <citation type="journal article" date="2019" name="bioRxiv">
        <title>The Genome of the Zebra Mussel, Dreissena polymorpha: A Resource for Invasive Species Research.</title>
        <authorList>
            <person name="McCartney M.A."/>
            <person name="Auch B."/>
            <person name="Kono T."/>
            <person name="Mallez S."/>
            <person name="Zhang Y."/>
            <person name="Obille A."/>
            <person name="Becker A."/>
            <person name="Abrahante J.E."/>
            <person name="Garbe J."/>
            <person name="Badalamenti J.P."/>
            <person name="Herman A."/>
            <person name="Mangelson H."/>
            <person name="Liachko I."/>
            <person name="Sullivan S."/>
            <person name="Sone E.D."/>
            <person name="Koren S."/>
            <person name="Silverstein K.A.T."/>
            <person name="Beckman K.B."/>
            <person name="Gohl D.M."/>
        </authorList>
    </citation>
    <scope>NUCLEOTIDE SEQUENCE</scope>
    <source>
        <strain evidence="1">Duluth1</strain>
        <tissue evidence="1">Whole animal</tissue>
    </source>
</reference>